<dbReference type="Proteomes" id="UP001603978">
    <property type="component" value="Unassembled WGS sequence"/>
</dbReference>
<name>A0ABW7AX79_9ACTN</name>
<feature type="coiled-coil region" evidence="1">
    <location>
        <begin position="250"/>
        <end position="277"/>
    </location>
</feature>
<proteinExistence type="predicted"/>
<accession>A0ABW7AX79</accession>
<organism evidence="3 4">
    <name type="scientific">Nonomuraea marmarensis</name>
    <dbReference type="NCBI Taxonomy" id="3351344"/>
    <lineage>
        <taxon>Bacteria</taxon>
        <taxon>Bacillati</taxon>
        <taxon>Actinomycetota</taxon>
        <taxon>Actinomycetes</taxon>
        <taxon>Streptosporangiales</taxon>
        <taxon>Streptosporangiaceae</taxon>
        <taxon>Nonomuraea</taxon>
    </lineage>
</organism>
<sequence length="422" mass="45293">MAAPFKVPKGDPDAIRREAARIGQASADMARASQQVEAHAVTALKGWNGIHAAMFAVTAGGTFTALEIQGHTLKAVSQGLKKYAGDLEAVQRSTRIYIQNYENDEREIAKPGLSDDRKEELKYNLFHRWPDAAETSERQLRLEDSKKATAALYALAQLKLEKKADPDPKGLLERFRNSTPYGVYSAIKGATDPVLAVFSLMDAGAKAGTVYQFLKQGVLGKMAQRKLSRAELERSLLRRLWIEGGRGLSHDQLKAQARQLAAQIEAANQRVTTAERIMNAARPQLAADLGEGLAAGRYAKLARGIAKGSAILGIVAGVDDIVNNKDKGWVRTGNYVAGGAGIAGGLLVLFAGSVSMATGVGEVVIIVGLALGTISAGWTFGKTIVEGGKERKGIGGWLRKHTSDKVSDGWRKLTWSLSHPAR</sequence>
<reference evidence="3 4" key="1">
    <citation type="submission" date="2024-10" db="EMBL/GenBank/DDBJ databases">
        <authorList>
            <person name="Topkara A.R."/>
            <person name="Saygin H."/>
        </authorList>
    </citation>
    <scope>NUCLEOTIDE SEQUENCE [LARGE SCALE GENOMIC DNA]</scope>
    <source>
        <strain evidence="3 4">M3C6</strain>
    </source>
</reference>
<evidence type="ECO:0000256" key="1">
    <source>
        <dbReference type="SAM" id="Coils"/>
    </source>
</evidence>
<keyword evidence="2" id="KW-1133">Transmembrane helix</keyword>
<evidence type="ECO:0000313" key="3">
    <source>
        <dbReference type="EMBL" id="MFG1710835.1"/>
    </source>
</evidence>
<keyword evidence="1" id="KW-0175">Coiled coil</keyword>
<gene>
    <name evidence="3" type="ORF">ACFLIM_47510</name>
</gene>
<feature type="transmembrane region" description="Helical" evidence="2">
    <location>
        <begin position="363"/>
        <end position="381"/>
    </location>
</feature>
<keyword evidence="2" id="KW-0812">Transmembrane</keyword>
<keyword evidence="4" id="KW-1185">Reference proteome</keyword>
<keyword evidence="2" id="KW-0472">Membrane</keyword>
<evidence type="ECO:0000256" key="2">
    <source>
        <dbReference type="SAM" id="Phobius"/>
    </source>
</evidence>
<protein>
    <submittedName>
        <fullName evidence="3">Uncharacterized protein</fullName>
    </submittedName>
</protein>
<evidence type="ECO:0000313" key="4">
    <source>
        <dbReference type="Proteomes" id="UP001603978"/>
    </source>
</evidence>
<dbReference type="RefSeq" id="WP_393177030.1">
    <property type="nucleotide sequence ID" value="NZ_JBICRM010000058.1"/>
</dbReference>
<feature type="transmembrane region" description="Helical" evidence="2">
    <location>
        <begin position="335"/>
        <end position="357"/>
    </location>
</feature>
<dbReference type="EMBL" id="JBICRM010000058">
    <property type="protein sequence ID" value="MFG1710835.1"/>
    <property type="molecule type" value="Genomic_DNA"/>
</dbReference>
<comment type="caution">
    <text evidence="3">The sequence shown here is derived from an EMBL/GenBank/DDBJ whole genome shotgun (WGS) entry which is preliminary data.</text>
</comment>